<dbReference type="EMBL" id="JALIEB010000001">
    <property type="protein sequence ID" value="MCV3270296.1"/>
    <property type="molecule type" value="Genomic_DNA"/>
</dbReference>
<dbReference type="InterPro" id="IPR002937">
    <property type="entry name" value="Amino_oxidase"/>
</dbReference>
<accession>A0ABT3B9Q0</accession>
<dbReference type="SUPFAM" id="SSF51905">
    <property type="entry name" value="FAD/NAD(P)-binding domain"/>
    <property type="match status" value="1"/>
</dbReference>
<gene>
    <name evidence="2" type="ORF">MUB52_02540</name>
</gene>
<dbReference type="Proteomes" id="UP001208690">
    <property type="component" value="Unassembled WGS sequence"/>
</dbReference>
<dbReference type="Gene3D" id="3.30.70.1990">
    <property type="match status" value="1"/>
</dbReference>
<reference evidence="2 3" key="1">
    <citation type="submission" date="2022-04" db="EMBL/GenBank/DDBJ databases">
        <title>Roseobacter sp. WL0113 is a bacterium isolated from neritic sediment.</title>
        <authorList>
            <person name="Wang L."/>
            <person name="He W."/>
            <person name="Zhang D.-F."/>
        </authorList>
    </citation>
    <scope>NUCLEOTIDE SEQUENCE [LARGE SCALE GENOMIC DNA]</scope>
    <source>
        <strain evidence="2 3">WL0113</strain>
    </source>
</reference>
<dbReference type="PANTHER" id="PTHR42923">
    <property type="entry name" value="PROTOPORPHYRINOGEN OXIDASE"/>
    <property type="match status" value="1"/>
</dbReference>
<evidence type="ECO:0000259" key="1">
    <source>
        <dbReference type="Pfam" id="PF01593"/>
    </source>
</evidence>
<proteinExistence type="predicted"/>
<dbReference type="Gene3D" id="3.50.50.60">
    <property type="entry name" value="FAD/NAD(P)-binding domain"/>
    <property type="match status" value="1"/>
</dbReference>
<protein>
    <submittedName>
        <fullName evidence="2">FAD-dependent oxidoreductase</fullName>
    </submittedName>
</protein>
<evidence type="ECO:0000313" key="3">
    <source>
        <dbReference type="Proteomes" id="UP001208690"/>
    </source>
</evidence>
<dbReference type="Gene3D" id="1.10.405.20">
    <property type="match status" value="1"/>
</dbReference>
<organism evidence="2 3">
    <name type="scientific">Roseobacter sinensis</name>
    <dbReference type="NCBI Taxonomy" id="2931391"/>
    <lineage>
        <taxon>Bacteria</taxon>
        <taxon>Pseudomonadati</taxon>
        <taxon>Pseudomonadota</taxon>
        <taxon>Alphaproteobacteria</taxon>
        <taxon>Rhodobacterales</taxon>
        <taxon>Roseobacteraceae</taxon>
        <taxon>Roseobacter</taxon>
    </lineage>
</organism>
<dbReference type="InterPro" id="IPR050464">
    <property type="entry name" value="Zeta_carotene_desat/Oxidored"/>
</dbReference>
<dbReference type="InterPro" id="IPR036188">
    <property type="entry name" value="FAD/NAD-bd_sf"/>
</dbReference>
<comment type="caution">
    <text evidence="2">The sequence shown here is derived from an EMBL/GenBank/DDBJ whole genome shotgun (WGS) entry which is preliminary data.</text>
</comment>
<keyword evidence="3" id="KW-1185">Reference proteome</keyword>
<sequence length="442" mass="49231">MPFDALTTGTFTPSRTPRKTQKIAVIGGGISGMGAAFMLSKDYRVTLFEAEPRLGGHARTVMAGQKGDQPVDTGFIVFNHANYPYMSALFRQLDVPITKSNMSFGASIDGGRLEYALTSLDALFAQRRNAMSPRFLGMVRDIMKFNRRAVRVAEDRSLSLGDFLKVLGTGDAFRDHYLLPLTGAIWSTPVEKIMEFPAHAMVQFFKNHALLGVYGQHQWYTVQGGSTQYVSRLEAALRNQGTDIRLGAAVQAVIRGPGKVVLRTWGGEPEVFDHVVFATHSDDSLRLLGDPSPEESRALGAIGYQPNDIVLHADTRMMPKARKTWASWVYTEDNNAHSDRIDLTYWMNSLQPIPMDDPHFVTLNTKRTIREELIYDQVTLRHPVYDLAALDAQKDVAALNGTRNTWYCGAWMKNGFHEDGLSSAVDVVRSLRAVEEDRVAAE</sequence>
<feature type="domain" description="Amine oxidase" evidence="1">
    <location>
        <begin position="30"/>
        <end position="310"/>
    </location>
</feature>
<dbReference type="PANTHER" id="PTHR42923:SF17">
    <property type="entry name" value="AMINE OXIDASE DOMAIN-CONTAINING PROTEIN"/>
    <property type="match status" value="1"/>
</dbReference>
<name>A0ABT3B9Q0_9RHOB</name>
<dbReference type="RefSeq" id="WP_263842613.1">
    <property type="nucleotide sequence ID" value="NZ_JALIEB010000001.1"/>
</dbReference>
<evidence type="ECO:0000313" key="2">
    <source>
        <dbReference type="EMBL" id="MCV3270296.1"/>
    </source>
</evidence>
<dbReference type="Pfam" id="PF01593">
    <property type="entry name" value="Amino_oxidase"/>
    <property type="match status" value="1"/>
</dbReference>